<proteinExistence type="predicted"/>
<evidence type="ECO:0000313" key="3">
    <source>
        <dbReference type="Proteomes" id="UP000287969"/>
    </source>
</evidence>
<feature type="transmembrane region" description="Helical" evidence="1">
    <location>
        <begin position="7"/>
        <end position="29"/>
    </location>
</feature>
<sequence length="141" mass="16613">MKRKGFFLIEILLGLFILGIVAVFVLPILNNALYNFSLLEHKMKMKYYGETVIENIKSYDYKLGSDFFILDESLDNIMDKFKPEGNAEIFLPSGSEKNKYPFTIRIYKEEGVLWKIRVLISHNGRKVKDVEYKSYIIKKRE</sequence>
<evidence type="ECO:0000313" key="2">
    <source>
        <dbReference type="EMBL" id="QAT61780.1"/>
    </source>
</evidence>
<dbReference type="KEGG" id="spoa:EQM13_09350"/>
<dbReference type="EMBL" id="CP035282">
    <property type="protein sequence ID" value="QAT61780.1"/>
    <property type="molecule type" value="Genomic_DNA"/>
</dbReference>
<keyword evidence="1" id="KW-1133">Transmembrane helix</keyword>
<dbReference type="RefSeq" id="WP_071138601.1">
    <property type="nucleotide sequence ID" value="NZ_CP035282.1"/>
</dbReference>
<reference evidence="3" key="1">
    <citation type="submission" date="2019-01" db="EMBL/GenBank/DDBJ databases">
        <title>Draft genomes of a novel of Sporanaerobacter strains.</title>
        <authorList>
            <person name="Ma S."/>
        </authorList>
    </citation>
    <scope>NUCLEOTIDE SEQUENCE [LARGE SCALE GENOMIC DNA]</scope>
    <source>
        <strain evidence="3">NJN-17</strain>
    </source>
</reference>
<dbReference type="Proteomes" id="UP000287969">
    <property type="component" value="Chromosome"/>
</dbReference>
<organism evidence="2 3">
    <name type="scientific">Acidilutibacter cellobiosedens</name>
    <dbReference type="NCBI Taxonomy" id="2507161"/>
    <lineage>
        <taxon>Bacteria</taxon>
        <taxon>Bacillati</taxon>
        <taxon>Bacillota</taxon>
        <taxon>Tissierellia</taxon>
        <taxon>Tissierellales</taxon>
        <taxon>Acidilutibacteraceae</taxon>
        <taxon>Acidilutibacter</taxon>
    </lineage>
</organism>
<dbReference type="AlphaFoldDB" id="A0A410QCR8"/>
<keyword evidence="1" id="KW-0472">Membrane</keyword>
<keyword evidence="1" id="KW-0812">Transmembrane</keyword>
<dbReference type="OrthoDB" id="1707976at2"/>
<evidence type="ECO:0000256" key="1">
    <source>
        <dbReference type="SAM" id="Phobius"/>
    </source>
</evidence>
<keyword evidence="3" id="KW-1185">Reference proteome</keyword>
<name>A0A410QCR8_9FIRM</name>
<protein>
    <submittedName>
        <fullName evidence="2">Type II secretion system protein</fullName>
    </submittedName>
</protein>
<accession>A0A410QCR8</accession>
<gene>
    <name evidence="2" type="ORF">EQM13_09350</name>
</gene>